<dbReference type="SUPFAM" id="SSF53850">
    <property type="entry name" value="Periplasmic binding protein-like II"/>
    <property type="match status" value="1"/>
</dbReference>
<evidence type="ECO:0000313" key="1">
    <source>
        <dbReference type="EMBL" id="GAA0366336.1"/>
    </source>
</evidence>
<sequence length="462" mass="52730">MDIEIQNATGDAYELLSLQLSGGEYADIVMMDLGSDLPEKYINSGALLPLNDLIEEKGSDIKEMYADILDRTVHDDGKNYYLNNWYGDDDTPVDAFNIRFDYMVDIVGEERARSSEPFSQDEFVSILKEWKEINPEVNGEASIPLTIRENASGFEGMFGMKTYYENEGRLYHIARDPQYLKMRKFQNNLLNEGLLDPEWVTNNETLKNQKLASGNVFATQSAYWDTQGVNQANVAQGNENQQYVAYKVYANDIDPSKTTYGGRNSFGWDAIGITDNAENVDAAFELINFLASREGQNLLLWGIEGEHYTVDEDGNFHPTDDTLTKFQEDTEAATNETGINRWTWFVNNQGPTEETPNRLTEYISRQAFDSEMAFQNMEGTYWDNSYYSNLSPEPSSPLGLRHQSITDIVTEAVPQMVNAASEQEVETIYNNMISRMEEAGLEEVEEYINEKYQERLELWGMN</sequence>
<name>A0ABN0XK53_9LACT</name>
<gene>
    <name evidence="1" type="ORF">GCM10008932_18140</name>
</gene>
<reference evidence="1 2" key="1">
    <citation type="journal article" date="2019" name="Int. J. Syst. Evol. Microbiol.">
        <title>The Global Catalogue of Microorganisms (GCM) 10K type strain sequencing project: providing services to taxonomists for standard genome sequencing and annotation.</title>
        <authorList>
            <consortium name="The Broad Institute Genomics Platform"/>
            <consortium name="The Broad Institute Genome Sequencing Center for Infectious Disease"/>
            <person name="Wu L."/>
            <person name="Ma J."/>
        </authorList>
    </citation>
    <scope>NUCLEOTIDE SEQUENCE [LARGE SCALE GENOMIC DNA]</scope>
    <source>
        <strain evidence="1 2">JCM 12662</strain>
    </source>
</reference>
<organism evidence="1 2">
    <name type="scientific">Alkalibacterium iburiense</name>
    <dbReference type="NCBI Taxonomy" id="290589"/>
    <lineage>
        <taxon>Bacteria</taxon>
        <taxon>Bacillati</taxon>
        <taxon>Bacillota</taxon>
        <taxon>Bacilli</taxon>
        <taxon>Lactobacillales</taxon>
        <taxon>Carnobacteriaceae</taxon>
        <taxon>Alkalibacterium</taxon>
    </lineage>
</organism>
<keyword evidence="2" id="KW-1185">Reference proteome</keyword>
<dbReference type="Proteomes" id="UP001501166">
    <property type="component" value="Unassembled WGS sequence"/>
</dbReference>
<evidence type="ECO:0000313" key="2">
    <source>
        <dbReference type="Proteomes" id="UP001501166"/>
    </source>
</evidence>
<proteinExistence type="predicted"/>
<accession>A0ABN0XK53</accession>
<protein>
    <submittedName>
        <fullName evidence="1">ABC transporter substrate-binding protein</fullName>
    </submittedName>
</protein>
<dbReference type="Pfam" id="PF01547">
    <property type="entry name" value="SBP_bac_1"/>
    <property type="match status" value="1"/>
</dbReference>
<dbReference type="Gene3D" id="3.40.190.10">
    <property type="entry name" value="Periplasmic binding protein-like II"/>
    <property type="match status" value="2"/>
</dbReference>
<dbReference type="InterPro" id="IPR006059">
    <property type="entry name" value="SBP"/>
</dbReference>
<comment type="caution">
    <text evidence="1">The sequence shown here is derived from an EMBL/GenBank/DDBJ whole genome shotgun (WGS) entry which is preliminary data.</text>
</comment>
<dbReference type="EMBL" id="BAAACW010000112">
    <property type="protein sequence ID" value="GAA0366336.1"/>
    <property type="molecule type" value="Genomic_DNA"/>
</dbReference>